<evidence type="ECO:0000313" key="1">
    <source>
        <dbReference type="EMBL" id="RWS19846.1"/>
    </source>
</evidence>
<dbReference type="Proteomes" id="UP000288716">
    <property type="component" value="Unassembled WGS sequence"/>
</dbReference>
<keyword evidence="2" id="KW-1185">Reference proteome</keyword>
<evidence type="ECO:0000313" key="2">
    <source>
        <dbReference type="Proteomes" id="UP000288716"/>
    </source>
</evidence>
<gene>
    <name evidence="1" type="ORF">B4U80_11422</name>
</gene>
<proteinExistence type="predicted"/>
<dbReference type="PANTHER" id="PTHR31511">
    <property type="entry name" value="PROTEIN CBG23764"/>
    <property type="match status" value="1"/>
</dbReference>
<dbReference type="PANTHER" id="PTHR31511:SF12">
    <property type="entry name" value="RHO TERMINATION FACTOR N-TERMINAL DOMAIN-CONTAINING PROTEIN"/>
    <property type="match status" value="1"/>
</dbReference>
<reference evidence="1 2" key="1">
    <citation type="journal article" date="2018" name="Gigascience">
        <title>Genomes of trombidid mites reveal novel predicted allergens and laterally-transferred genes associated with secondary metabolism.</title>
        <authorList>
            <person name="Dong X."/>
            <person name="Chaisiri K."/>
            <person name="Xia D."/>
            <person name="Armstrong S.D."/>
            <person name="Fang Y."/>
            <person name="Donnelly M.J."/>
            <person name="Kadowaki T."/>
            <person name="McGarry J.W."/>
            <person name="Darby A.C."/>
            <person name="Makepeace B.L."/>
        </authorList>
    </citation>
    <scope>NUCLEOTIDE SEQUENCE [LARGE SCALE GENOMIC DNA]</scope>
    <source>
        <strain evidence="1">UoL-UT</strain>
    </source>
</reference>
<dbReference type="STRING" id="299467.A0A443RWW2"/>
<accession>A0A443RWW2</accession>
<dbReference type="EMBL" id="NCKV01022281">
    <property type="protein sequence ID" value="RWS19846.1"/>
    <property type="molecule type" value="Genomic_DNA"/>
</dbReference>
<protein>
    <submittedName>
        <fullName evidence="1">Uncharacterized protein</fullName>
    </submittedName>
</protein>
<dbReference type="AlphaFoldDB" id="A0A443RWW2"/>
<sequence length="190" mass="22653">MKDEKCFIWSMLAARNPVEIHPERVSHYKNNENSLMVSNITLLIDIQKDIPKFEKVNEISVNILSFENKTITPLYTSKKRYDREVDLFYIKKEESHFCWIKNLSRSITPSNEKPYTKKYQIHEPSSHCIYASSYDNIPDPLVQYRGQDVQQHFYQDITKIAKGIFKQLKVNRTMIITETQEHEFRKSKRC</sequence>
<comment type="caution">
    <text evidence="1">The sequence shown here is derived from an EMBL/GenBank/DDBJ whole genome shotgun (WGS) entry which is preliminary data.</text>
</comment>
<organism evidence="1 2">
    <name type="scientific">Leptotrombidium deliense</name>
    <dbReference type="NCBI Taxonomy" id="299467"/>
    <lineage>
        <taxon>Eukaryota</taxon>
        <taxon>Metazoa</taxon>
        <taxon>Ecdysozoa</taxon>
        <taxon>Arthropoda</taxon>
        <taxon>Chelicerata</taxon>
        <taxon>Arachnida</taxon>
        <taxon>Acari</taxon>
        <taxon>Acariformes</taxon>
        <taxon>Trombidiformes</taxon>
        <taxon>Prostigmata</taxon>
        <taxon>Anystina</taxon>
        <taxon>Parasitengona</taxon>
        <taxon>Trombiculoidea</taxon>
        <taxon>Trombiculidae</taxon>
        <taxon>Leptotrombidium</taxon>
    </lineage>
</organism>
<dbReference type="VEuPathDB" id="VectorBase:LDEU012194"/>
<name>A0A443RWW2_9ACAR</name>
<dbReference type="OrthoDB" id="6436643at2759"/>